<evidence type="ECO:0000313" key="2">
    <source>
        <dbReference type="EMBL" id="MXU94440.1"/>
    </source>
</evidence>
<organism evidence="2">
    <name type="scientific">Ixodes ricinus</name>
    <name type="common">Common tick</name>
    <name type="synonym">Acarus ricinus</name>
    <dbReference type="NCBI Taxonomy" id="34613"/>
    <lineage>
        <taxon>Eukaryota</taxon>
        <taxon>Metazoa</taxon>
        <taxon>Ecdysozoa</taxon>
        <taxon>Arthropoda</taxon>
        <taxon>Chelicerata</taxon>
        <taxon>Arachnida</taxon>
        <taxon>Acari</taxon>
        <taxon>Parasitiformes</taxon>
        <taxon>Ixodida</taxon>
        <taxon>Ixodoidea</taxon>
        <taxon>Ixodidae</taxon>
        <taxon>Ixodinae</taxon>
        <taxon>Ixodes</taxon>
    </lineage>
</organism>
<dbReference type="AlphaFoldDB" id="A0A6B0UXE4"/>
<proteinExistence type="predicted"/>
<reference evidence="2" key="1">
    <citation type="submission" date="2019-12" db="EMBL/GenBank/DDBJ databases">
        <title>An insight into the sialome of adult female Ixodes ricinus ticks feeding for 6 days.</title>
        <authorList>
            <person name="Perner J."/>
            <person name="Ribeiro J.M.C."/>
        </authorList>
    </citation>
    <scope>NUCLEOTIDE SEQUENCE</scope>
    <source>
        <strain evidence="2">Semi-engorged</strain>
        <tissue evidence="2">Salivary glands</tissue>
    </source>
</reference>
<keyword evidence="1" id="KW-0732">Signal</keyword>
<protein>
    <submittedName>
        <fullName evidence="2">Putative secreted protein</fullName>
    </submittedName>
</protein>
<accession>A0A6B0UXE4</accession>
<feature type="chain" id="PRO_5025490828" evidence="1">
    <location>
        <begin position="29"/>
        <end position="163"/>
    </location>
</feature>
<name>A0A6B0UXE4_IXORI</name>
<feature type="signal peptide" evidence="1">
    <location>
        <begin position="1"/>
        <end position="28"/>
    </location>
</feature>
<dbReference type="EMBL" id="GIFC01012357">
    <property type="protein sequence ID" value="MXU94440.1"/>
    <property type="molecule type" value="Transcribed_RNA"/>
</dbReference>
<sequence length="163" mass="17482">MVISTEISGTELFLSVMDWLFLTFWCPADDCGDACGGGVLSSATGRWHPSGGALSVGVGTLATGSGVWNVRRCSCGRPPSTTGVAASRPRSFPRCPWHCGGCAPCERTVPGRLASRAGSPWGSAGRRSACCWTDLPRMWWCWMLWPLPEARRVAPRRLTPGTP</sequence>
<evidence type="ECO:0000256" key="1">
    <source>
        <dbReference type="SAM" id="SignalP"/>
    </source>
</evidence>